<evidence type="ECO:0000313" key="8">
    <source>
        <dbReference type="Proteomes" id="UP000018692"/>
    </source>
</evidence>
<dbReference type="Gene3D" id="3.40.50.150">
    <property type="entry name" value="Vaccinia Virus protein VP39"/>
    <property type="match status" value="1"/>
</dbReference>
<dbReference type="GO" id="GO:0009307">
    <property type="term" value="P:DNA restriction-modification system"/>
    <property type="evidence" value="ECO:0007669"/>
    <property type="project" value="UniProtKB-KW"/>
</dbReference>
<dbReference type="PATRIC" id="fig|1380772.3.peg.254"/>
<evidence type="ECO:0000256" key="2">
    <source>
        <dbReference type="ARBA" id="ARBA00022603"/>
    </source>
</evidence>
<dbReference type="EMBL" id="AVFE01000002">
    <property type="protein sequence ID" value="ETD05726.1"/>
    <property type="molecule type" value="Genomic_DNA"/>
</dbReference>
<dbReference type="PANTHER" id="PTHR10629:SF52">
    <property type="entry name" value="DNA (CYTOSINE-5)-METHYLTRANSFERASE 1"/>
    <property type="match status" value="1"/>
</dbReference>
<dbReference type="PANTHER" id="PTHR10629">
    <property type="entry name" value="CYTOSINE-SPECIFIC METHYLTRANSFERASE"/>
    <property type="match status" value="1"/>
</dbReference>
<dbReference type="GO" id="GO:0003886">
    <property type="term" value="F:DNA (cytosine-5-)-methyltransferase activity"/>
    <property type="evidence" value="ECO:0007669"/>
    <property type="project" value="UniProtKB-EC"/>
</dbReference>
<dbReference type="Proteomes" id="UP000018692">
    <property type="component" value="Unassembled WGS sequence"/>
</dbReference>
<reference evidence="7 8" key="1">
    <citation type="submission" date="2013-07" db="EMBL/GenBank/DDBJ databases">
        <title>Isolation of Lactococcus garvieae strain TRF1 from the fecal material of a timber rattlesnake.</title>
        <authorList>
            <person name="McLaughlin R.W."/>
            <person name="Cochran P.A."/>
            <person name="Dowd S.E."/>
        </authorList>
    </citation>
    <scope>NUCLEOTIDE SEQUENCE [LARGE SCALE GENOMIC DNA]</scope>
    <source>
        <strain evidence="7 8">TRF1</strain>
    </source>
</reference>
<proteinExistence type="inferred from homology"/>
<evidence type="ECO:0000313" key="7">
    <source>
        <dbReference type="EMBL" id="ETD05726.1"/>
    </source>
</evidence>
<gene>
    <name evidence="7" type="ORF">N568_0101235</name>
</gene>
<feature type="active site" evidence="6">
    <location>
        <position position="80"/>
    </location>
</feature>
<accession>V8AU78</accession>
<dbReference type="Pfam" id="PF00145">
    <property type="entry name" value="DNA_methylase"/>
    <property type="match status" value="1"/>
</dbReference>
<evidence type="ECO:0000256" key="6">
    <source>
        <dbReference type="PROSITE-ProRule" id="PRU01016"/>
    </source>
</evidence>
<keyword evidence="4 6" id="KW-0949">S-adenosyl-L-methionine</keyword>
<evidence type="ECO:0000256" key="1">
    <source>
        <dbReference type="ARBA" id="ARBA00011975"/>
    </source>
</evidence>
<evidence type="ECO:0000256" key="5">
    <source>
        <dbReference type="ARBA" id="ARBA00022747"/>
    </source>
</evidence>
<evidence type="ECO:0000256" key="4">
    <source>
        <dbReference type="ARBA" id="ARBA00022691"/>
    </source>
</evidence>
<name>V8AU78_9LACT</name>
<keyword evidence="3 6" id="KW-0808">Transferase</keyword>
<dbReference type="InterPro" id="IPR001525">
    <property type="entry name" value="C5_MeTfrase"/>
</dbReference>
<evidence type="ECO:0000256" key="3">
    <source>
        <dbReference type="ARBA" id="ARBA00022679"/>
    </source>
</evidence>
<comment type="caution">
    <text evidence="7">The sequence shown here is derived from an EMBL/GenBank/DDBJ whole genome shotgun (WGS) entry which is preliminary data.</text>
</comment>
<dbReference type="EC" id="2.1.1.37" evidence="1"/>
<dbReference type="GO" id="GO:0044027">
    <property type="term" value="P:negative regulation of gene expression via chromosomal CpG island methylation"/>
    <property type="evidence" value="ECO:0007669"/>
    <property type="project" value="TreeGrafter"/>
</dbReference>
<dbReference type="PROSITE" id="PS51679">
    <property type="entry name" value="SAM_MT_C5"/>
    <property type="match status" value="1"/>
</dbReference>
<dbReference type="InterPro" id="IPR029063">
    <property type="entry name" value="SAM-dependent_MTases_sf"/>
</dbReference>
<comment type="similarity">
    <text evidence="6">Belongs to the class I-like SAM-binding methyltransferase superfamily. C5-methyltransferase family.</text>
</comment>
<organism evidence="7 8">
    <name type="scientific">Lactococcus garvieae TRF1</name>
    <dbReference type="NCBI Taxonomy" id="1380772"/>
    <lineage>
        <taxon>Bacteria</taxon>
        <taxon>Bacillati</taxon>
        <taxon>Bacillota</taxon>
        <taxon>Bacilli</taxon>
        <taxon>Lactobacillales</taxon>
        <taxon>Streptococcaceae</taxon>
        <taxon>Lactococcus</taxon>
    </lineage>
</organism>
<sequence length="203" mass="22819">MILTELIIDNFAGGGGASTGIEMAIGRSVDVAINHDPNAIAMHEVNHPNTKHYCEDVFNVDPIEATQGKPVALCWFSPDCKHFSKAKGATPVSKKIRGLAWVAVRWAKAVKPRVIILENVEEFKTWGPLLETEKGTYPDPEHKGETFEKFKHELEKCGYKVEHRELRACDYGAPTTRKRLFLIARSDNQPIVWPELLMLLRTA</sequence>
<dbReference type="SUPFAM" id="SSF53335">
    <property type="entry name" value="S-adenosyl-L-methionine-dependent methyltransferases"/>
    <property type="match status" value="1"/>
</dbReference>
<dbReference type="GO" id="GO:0003677">
    <property type="term" value="F:DNA binding"/>
    <property type="evidence" value="ECO:0007669"/>
    <property type="project" value="TreeGrafter"/>
</dbReference>
<keyword evidence="5" id="KW-0680">Restriction system</keyword>
<protein>
    <recommendedName>
        <fullName evidence="1">DNA (cytosine-5-)-methyltransferase</fullName>
        <ecNumber evidence="1">2.1.1.37</ecNumber>
    </recommendedName>
</protein>
<dbReference type="InterPro" id="IPR050390">
    <property type="entry name" value="C5-Methyltransferase"/>
</dbReference>
<dbReference type="GO" id="GO:0032259">
    <property type="term" value="P:methylation"/>
    <property type="evidence" value="ECO:0007669"/>
    <property type="project" value="UniProtKB-KW"/>
</dbReference>
<dbReference type="AlphaFoldDB" id="V8AU78"/>
<keyword evidence="2 6" id="KW-0489">Methyltransferase</keyword>
<dbReference type="PRINTS" id="PR00105">
    <property type="entry name" value="C5METTRFRASE"/>
</dbReference>